<dbReference type="InterPro" id="IPR025654">
    <property type="entry name" value="PEX2/10"/>
</dbReference>
<evidence type="ECO:0000256" key="4">
    <source>
        <dbReference type="ARBA" id="ARBA00022448"/>
    </source>
</evidence>
<dbReference type="STRING" id="764103.G7DVV9"/>
<feature type="region of interest" description="Disordered" evidence="18">
    <location>
        <begin position="451"/>
        <end position="492"/>
    </location>
</feature>
<dbReference type="AlphaFoldDB" id="G7DVV9"/>
<evidence type="ECO:0000256" key="16">
    <source>
        <dbReference type="ARBA" id="ARBA00034438"/>
    </source>
</evidence>
<accession>G7DVV9</accession>
<dbReference type="RefSeq" id="XP_014567767.1">
    <property type="nucleotide sequence ID" value="XM_014712281.1"/>
</dbReference>
<feature type="region of interest" description="Disordered" evidence="18">
    <location>
        <begin position="311"/>
        <end position="335"/>
    </location>
</feature>
<evidence type="ECO:0000256" key="6">
    <source>
        <dbReference type="ARBA" id="ARBA00022692"/>
    </source>
</evidence>
<evidence type="ECO:0000256" key="5">
    <source>
        <dbReference type="ARBA" id="ARBA00022679"/>
    </source>
</evidence>
<evidence type="ECO:0000256" key="9">
    <source>
        <dbReference type="ARBA" id="ARBA00022786"/>
    </source>
</evidence>
<dbReference type="EC" id="2.3.2.36" evidence="17"/>
<dbReference type="GO" id="GO:0016567">
    <property type="term" value="P:protein ubiquitination"/>
    <property type="evidence" value="ECO:0007669"/>
    <property type="project" value="UniProtKB-ARBA"/>
</dbReference>
<dbReference type="HOGENOM" id="CLU_024591_0_0_1"/>
<evidence type="ECO:0000313" key="21">
    <source>
        <dbReference type="Proteomes" id="UP000009131"/>
    </source>
</evidence>
<sequence length="492" mass="55764">MQGSSSAAFYADAALQAKPEIENLRHGLADFKAPPLRITRVGQLDAELLDRELESILREPVSRALQNLRGSGRSSLEPELKALLQFFILRLSIYESGASYGATLQNLKYRNEWLHGGNLESSPARQPLTKLQLHAYTALNVLPTYAHAKARDFMLSKGWGDYPTPRSYTSLLFHPFDAPASSSAVSRRERRDKRKREWKRAVWKALNLAERTWAVLKLANFLVFLYDGRYRTLIDRILGMRLTYAHRAVTRNVSFEFLNRQLVWEAFTEFLLFLMPLINFRKLRQRLNRWATTSRPIEILLAALPAPVRRTLNLPDPRHSTSSRKGKDKEETRGPLDFLPDHICPICYTNSIAPPTVVPDGGVISSDPADPGASTSALATLESHSQINHHGDQDNGVKIPYQVDCCQGLYCYFCIVNKLVQWEEDNSDTQEYWPCLRCGKGVKSVIRQVPVVEESPTVEPEEDSEDERGGTDDEQDQSALVDLPAAEEKWDE</sequence>
<dbReference type="InterPro" id="IPR006845">
    <property type="entry name" value="Pex_N"/>
</dbReference>
<dbReference type="InParanoid" id="G7DVV9"/>
<evidence type="ECO:0000256" key="11">
    <source>
        <dbReference type="ARBA" id="ARBA00022927"/>
    </source>
</evidence>
<dbReference type="PANTHER" id="PTHR48178">
    <property type="entry name" value="PEROXISOME BIOGENESIS FACTOR 2"/>
    <property type="match status" value="1"/>
</dbReference>
<keyword evidence="7" id="KW-0479">Metal-binding</keyword>
<evidence type="ECO:0000256" key="17">
    <source>
        <dbReference type="ARBA" id="ARBA00034523"/>
    </source>
</evidence>
<evidence type="ECO:0000256" key="3">
    <source>
        <dbReference type="ARBA" id="ARBA00008704"/>
    </source>
</evidence>
<dbReference type="OMA" id="CQPWNGD"/>
<dbReference type="EMBL" id="BABT02000046">
    <property type="protein sequence ID" value="GAA94719.1"/>
    <property type="molecule type" value="Genomic_DNA"/>
</dbReference>
<dbReference type="Pfam" id="PF04757">
    <property type="entry name" value="Pex2_Pex12"/>
    <property type="match status" value="1"/>
</dbReference>
<keyword evidence="5" id="KW-0808">Transferase</keyword>
<evidence type="ECO:0000256" key="14">
    <source>
        <dbReference type="ARBA" id="ARBA00023140"/>
    </source>
</evidence>
<keyword evidence="13" id="KW-0472">Membrane</keyword>
<feature type="domain" description="Pex N-terminal" evidence="19">
    <location>
        <begin position="50"/>
        <end position="293"/>
    </location>
</feature>
<evidence type="ECO:0000256" key="15">
    <source>
        <dbReference type="ARBA" id="ARBA00032511"/>
    </source>
</evidence>
<keyword evidence="14" id="KW-0576">Peroxisome</keyword>
<dbReference type="GO" id="GO:0008270">
    <property type="term" value="F:zinc ion binding"/>
    <property type="evidence" value="ECO:0007669"/>
    <property type="project" value="UniProtKB-KW"/>
</dbReference>
<dbReference type="eggNOG" id="KOG2879">
    <property type="taxonomic scope" value="Eukaryota"/>
</dbReference>
<evidence type="ECO:0000256" key="7">
    <source>
        <dbReference type="ARBA" id="ARBA00022723"/>
    </source>
</evidence>
<evidence type="ECO:0000256" key="18">
    <source>
        <dbReference type="SAM" id="MobiDB-lite"/>
    </source>
</evidence>
<evidence type="ECO:0000256" key="10">
    <source>
        <dbReference type="ARBA" id="ARBA00022833"/>
    </source>
</evidence>
<protein>
    <recommendedName>
        <fullName evidence="17">RING-type E3 ubiquitin transferase (cysteine targeting)</fullName>
        <ecNumber evidence="17">2.3.2.36</ecNumber>
    </recommendedName>
    <alternativeName>
        <fullName evidence="15">Peroxin-2</fullName>
    </alternativeName>
</protein>
<dbReference type="GO" id="GO:0061630">
    <property type="term" value="F:ubiquitin protein ligase activity"/>
    <property type="evidence" value="ECO:0007669"/>
    <property type="project" value="UniProtKB-EC"/>
</dbReference>
<gene>
    <name evidence="20" type="primary">Mo01372</name>
    <name evidence="20" type="ORF">E5Q_01372</name>
</gene>
<dbReference type="OrthoDB" id="1701437at2759"/>
<dbReference type="Proteomes" id="UP000009131">
    <property type="component" value="Unassembled WGS sequence"/>
</dbReference>
<feature type="compositionally biased region" description="Basic and acidic residues" evidence="18">
    <location>
        <begin position="325"/>
        <end position="334"/>
    </location>
</feature>
<evidence type="ECO:0000256" key="12">
    <source>
        <dbReference type="ARBA" id="ARBA00022989"/>
    </source>
</evidence>
<evidence type="ECO:0000256" key="13">
    <source>
        <dbReference type="ARBA" id="ARBA00023136"/>
    </source>
</evidence>
<feature type="compositionally biased region" description="Acidic residues" evidence="18">
    <location>
        <begin position="459"/>
        <end position="476"/>
    </location>
</feature>
<organism evidence="20 21">
    <name type="scientific">Mixia osmundae (strain CBS 9802 / IAM 14324 / JCM 22182 / KY 12970)</name>
    <dbReference type="NCBI Taxonomy" id="764103"/>
    <lineage>
        <taxon>Eukaryota</taxon>
        <taxon>Fungi</taxon>
        <taxon>Dikarya</taxon>
        <taxon>Basidiomycota</taxon>
        <taxon>Pucciniomycotina</taxon>
        <taxon>Mixiomycetes</taxon>
        <taxon>Mixiales</taxon>
        <taxon>Mixiaceae</taxon>
        <taxon>Mixia</taxon>
    </lineage>
</organism>
<keyword evidence="10" id="KW-0862">Zinc</keyword>
<dbReference type="GO" id="GO:0016562">
    <property type="term" value="P:protein import into peroxisome matrix, receptor recycling"/>
    <property type="evidence" value="ECO:0007669"/>
    <property type="project" value="UniProtKB-ARBA"/>
</dbReference>
<keyword evidence="8" id="KW-0863">Zinc-finger</keyword>
<evidence type="ECO:0000259" key="19">
    <source>
        <dbReference type="Pfam" id="PF04757"/>
    </source>
</evidence>
<keyword evidence="6" id="KW-0812">Transmembrane</keyword>
<proteinExistence type="inferred from homology"/>
<comment type="catalytic activity">
    <reaction evidence="16">
        <text>[E2 ubiquitin-conjugating enzyme]-S-ubiquitinyl-L-cysteine + [acceptor protein]-L-cysteine = [E2 ubiquitin-conjugating enzyme]-L-cysteine + [acceptor protein]-S-ubiquitinyl-L-cysteine.</text>
        <dbReference type="EC" id="2.3.2.36"/>
    </reaction>
</comment>
<dbReference type="GO" id="GO:0005778">
    <property type="term" value="C:peroxisomal membrane"/>
    <property type="evidence" value="ECO:0007669"/>
    <property type="project" value="UniProtKB-SubCell"/>
</dbReference>
<keyword evidence="4" id="KW-0813">Transport</keyword>
<reference evidence="20 21" key="2">
    <citation type="journal article" date="2012" name="Open Biol.">
        <title>Characteristics of nucleosomes and linker DNA regions on the genome of the basidiomycete Mixia osmundae revealed by mono- and dinucleosome mapping.</title>
        <authorList>
            <person name="Nishida H."/>
            <person name="Kondo S."/>
            <person name="Matsumoto T."/>
            <person name="Suzuki Y."/>
            <person name="Yoshikawa H."/>
            <person name="Taylor T.D."/>
            <person name="Sugiyama J."/>
        </authorList>
    </citation>
    <scope>NUCLEOTIDE SEQUENCE [LARGE SCALE GENOMIC DNA]</scope>
    <source>
        <strain evidence="21">CBS 9802 / IAM 14324 / JCM 22182 / KY 12970</strain>
    </source>
</reference>
<reference evidence="20 21" key="1">
    <citation type="journal article" date="2011" name="J. Gen. Appl. Microbiol.">
        <title>Draft genome sequencing of the enigmatic basidiomycete Mixia osmundae.</title>
        <authorList>
            <person name="Nishida H."/>
            <person name="Nagatsuka Y."/>
            <person name="Sugiyama J."/>
        </authorList>
    </citation>
    <scope>NUCLEOTIDE SEQUENCE [LARGE SCALE GENOMIC DNA]</scope>
    <source>
        <strain evidence="21">CBS 9802 / IAM 14324 / JCM 22182 / KY 12970</strain>
    </source>
</reference>
<evidence type="ECO:0000256" key="2">
    <source>
        <dbReference type="ARBA" id="ARBA00004906"/>
    </source>
</evidence>
<comment type="caution">
    <text evidence="20">The sequence shown here is derived from an EMBL/GenBank/DDBJ whole genome shotgun (WGS) entry which is preliminary data.</text>
</comment>
<evidence type="ECO:0000313" key="20">
    <source>
        <dbReference type="EMBL" id="GAA94719.1"/>
    </source>
</evidence>
<keyword evidence="9" id="KW-0833">Ubl conjugation pathway</keyword>
<keyword evidence="11" id="KW-0653">Protein transport</keyword>
<evidence type="ECO:0000256" key="1">
    <source>
        <dbReference type="ARBA" id="ARBA00004585"/>
    </source>
</evidence>
<keyword evidence="21" id="KW-1185">Reference proteome</keyword>
<comment type="pathway">
    <text evidence="2">Protein modification; protein ubiquitination.</text>
</comment>
<keyword evidence="12" id="KW-1133">Transmembrane helix</keyword>
<dbReference type="PANTHER" id="PTHR48178:SF1">
    <property type="entry name" value="PEROXISOME BIOGENESIS FACTOR 2"/>
    <property type="match status" value="1"/>
</dbReference>
<evidence type="ECO:0000256" key="8">
    <source>
        <dbReference type="ARBA" id="ARBA00022771"/>
    </source>
</evidence>
<name>G7DVV9_MIXOS</name>
<comment type="subcellular location">
    <subcellularLocation>
        <location evidence="1">Peroxisome membrane</location>
        <topology evidence="1">Multi-pass membrane protein</topology>
    </subcellularLocation>
</comment>
<comment type="similarity">
    <text evidence="3">Belongs to the pex2/pex10/pex12 family.</text>
</comment>